<dbReference type="InterPro" id="IPR002023">
    <property type="entry name" value="NuoE-like"/>
</dbReference>
<dbReference type="FunCoup" id="E3J4J0">
    <property type="interactions" value="401"/>
</dbReference>
<comment type="cofactor">
    <cofactor evidence="6">
        <name>[2Fe-2S] cluster</name>
        <dbReference type="ChEBI" id="CHEBI:190135"/>
    </cofactor>
</comment>
<dbReference type="GO" id="GO:0051537">
    <property type="term" value="F:2 iron, 2 sulfur cluster binding"/>
    <property type="evidence" value="ECO:0007669"/>
    <property type="project" value="UniProtKB-KW"/>
</dbReference>
<sequence>MAAFSGAATNGLSPSEVPTVPDAVTSPTAAGRGTGAGPFSAATVAAAAEVIARYPVGRQRSALLPLLHLVQAEEGCVTAEGIDFCAGQLGITAAEVQAVASFYTMYKRHPVGDWLVSVCTNLSCSLVGGQDVYDRLSKKLGVGHDQTTADGTITLEHAECLAACDYAPVMTVNYEFYDGVDTEAAEGIVEALARGERPLPTRGGPLCTFKEVSYQLAGFEDPRPEGVAGTGFLEPSVVGLTVAEQAGWQGEIAGTQPGDTTTPAAPADPKTKGA</sequence>
<organism evidence="8 9">
    <name type="scientific">Pseudofrankia inefficax (strain DSM 45817 / CECT 9037 / DDB 130130 / EuI1c)</name>
    <name type="common">Frankia inefficax</name>
    <dbReference type="NCBI Taxonomy" id="298654"/>
    <lineage>
        <taxon>Bacteria</taxon>
        <taxon>Bacillati</taxon>
        <taxon>Actinomycetota</taxon>
        <taxon>Actinomycetes</taxon>
        <taxon>Frankiales</taxon>
        <taxon>Frankiaceae</taxon>
        <taxon>Pseudofrankia</taxon>
    </lineage>
</organism>
<evidence type="ECO:0000313" key="9">
    <source>
        <dbReference type="Proteomes" id="UP000002484"/>
    </source>
</evidence>
<dbReference type="KEGG" id="fri:FraEuI1c_6270"/>
<dbReference type="STRING" id="298654.FraEuI1c_6270"/>
<dbReference type="NCBIfam" id="NF005721">
    <property type="entry name" value="PRK07539.1-1"/>
    <property type="match status" value="1"/>
</dbReference>
<dbReference type="Gene3D" id="3.40.30.10">
    <property type="entry name" value="Glutaredoxin"/>
    <property type="match status" value="1"/>
</dbReference>
<comment type="similarity">
    <text evidence="1">Belongs to the complex I 24 kDa subunit family.</text>
</comment>
<dbReference type="PANTHER" id="PTHR10371:SF3">
    <property type="entry name" value="NADH DEHYDROGENASE [UBIQUINONE] FLAVOPROTEIN 2, MITOCHONDRIAL"/>
    <property type="match status" value="1"/>
</dbReference>
<dbReference type="OrthoDB" id="9807941at2"/>
<dbReference type="AlphaFoldDB" id="E3J4J0"/>
<dbReference type="InterPro" id="IPR041921">
    <property type="entry name" value="NuoE_N"/>
</dbReference>
<evidence type="ECO:0000313" key="8">
    <source>
        <dbReference type="EMBL" id="ADP84254.1"/>
    </source>
</evidence>
<evidence type="ECO:0000256" key="3">
    <source>
        <dbReference type="ARBA" id="ARBA00022723"/>
    </source>
</evidence>
<dbReference type="NCBIfam" id="TIGR01958">
    <property type="entry name" value="nuoE_fam"/>
    <property type="match status" value="1"/>
</dbReference>
<keyword evidence="5" id="KW-0411">Iron-sulfur</keyword>
<evidence type="ECO:0000256" key="4">
    <source>
        <dbReference type="ARBA" id="ARBA00023004"/>
    </source>
</evidence>
<reference evidence="8 9" key="1">
    <citation type="submission" date="2010-10" db="EMBL/GenBank/DDBJ databases">
        <title>Complete sequence of Frankia sp. EuI1c.</title>
        <authorList>
            <consortium name="US DOE Joint Genome Institute"/>
            <person name="Lucas S."/>
            <person name="Copeland A."/>
            <person name="Lapidus A."/>
            <person name="Cheng J.-F."/>
            <person name="Bruce D."/>
            <person name="Goodwin L."/>
            <person name="Pitluck S."/>
            <person name="Chertkov O."/>
            <person name="Detter J.C."/>
            <person name="Han C."/>
            <person name="Tapia R."/>
            <person name="Land M."/>
            <person name="Hauser L."/>
            <person name="Jeffries C."/>
            <person name="Kyrpides N."/>
            <person name="Ivanova N."/>
            <person name="Mikhailova N."/>
            <person name="Beauchemin N."/>
            <person name="Sen A."/>
            <person name="Sur S.A."/>
            <person name="Gtari M."/>
            <person name="Wall L."/>
            <person name="Tisa L."/>
            <person name="Woyke T."/>
        </authorList>
    </citation>
    <scope>NUCLEOTIDE SEQUENCE [LARGE SCALE GENOMIC DNA]</scope>
    <source>
        <strain evidence="9">DSM 45817 / CECT 9037 / EuI1c</strain>
    </source>
</reference>
<keyword evidence="3" id="KW-0479">Metal-binding</keyword>
<dbReference type="InParanoid" id="E3J4J0"/>
<gene>
    <name evidence="8" type="ordered locus">FraEuI1c_6270</name>
</gene>
<evidence type="ECO:0000256" key="7">
    <source>
        <dbReference type="SAM" id="MobiDB-lite"/>
    </source>
</evidence>
<dbReference type="EMBL" id="CP002299">
    <property type="protein sequence ID" value="ADP84254.1"/>
    <property type="molecule type" value="Genomic_DNA"/>
</dbReference>
<name>E3J4J0_PSEI1</name>
<dbReference type="GO" id="GO:0046872">
    <property type="term" value="F:metal ion binding"/>
    <property type="evidence" value="ECO:0007669"/>
    <property type="project" value="UniProtKB-KW"/>
</dbReference>
<keyword evidence="9" id="KW-1185">Reference proteome</keyword>
<keyword evidence="2" id="KW-0001">2Fe-2S</keyword>
<dbReference type="FunFam" id="1.10.10.1590:FF:000001">
    <property type="entry name" value="NADH-quinone oxidoreductase subunit E"/>
    <property type="match status" value="1"/>
</dbReference>
<accession>E3J4J0</accession>
<evidence type="ECO:0000256" key="5">
    <source>
        <dbReference type="ARBA" id="ARBA00023014"/>
    </source>
</evidence>
<feature type="compositionally biased region" description="Low complexity" evidence="7">
    <location>
        <begin position="257"/>
        <end position="268"/>
    </location>
</feature>
<dbReference type="GO" id="GO:0003954">
    <property type="term" value="F:NADH dehydrogenase activity"/>
    <property type="evidence" value="ECO:0007669"/>
    <property type="project" value="TreeGrafter"/>
</dbReference>
<dbReference type="SUPFAM" id="SSF52833">
    <property type="entry name" value="Thioredoxin-like"/>
    <property type="match status" value="1"/>
</dbReference>
<dbReference type="RefSeq" id="WP_013427367.1">
    <property type="nucleotide sequence ID" value="NC_014666.1"/>
</dbReference>
<evidence type="ECO:0000256" key="2">
    <source>
        <dbReference type="ARBA" id="ARBA00022714"/>
    </source>
</evidence>
<dbReference type="InterPro" id="IPR036249">
    <property type="entry name" value="Thioredoxin-like_sf"/>
</dbReference>
<evidence type="ECO:0000256" key="1">
    <source>
        <dbReference type="ARBA" id="ARBA00010643"/>
    </source>
</evidence>
<dbReference type="eggNOG" id="COG1905">
    <property type="taxonomic scope" value="Bacteria"/>
</dbReference>
<protein>
    <submittedName>
        <fullName evidence="8">NADH-quinone oxidoreductase, E subunit</fullName>
    </submittedName>
</protein>
<dbReference type="Pfam" id="PF01257">
    <property type="entry name" value="2Fe-2S_thioredx"/>
    <property type="match status" value="1"/>
</dbReference>
<dbReference type="CDD" id="cd03064">
    <property type="entry name" value="TRX_Fd_NuoE"/>
    <property type="match status" value="1"/>
</dbReference>
<dbReference type="Proteomes" id="UP000002484">
    <property type="component" value="Chromosome"/>
</dbReference>
<feature type="region of interest" description="Disordered" evidence="7">
    <location>
        <begin position="248"/>
        <end position="274"/>
    </location>
</feature>
<evidence type="ECO:0000256" key="6">
    <source>
        <dbReference type="ARBA" id="ARBA00034078"/>
    </source>
</evidence>
<dbReference type="PANTHER" id="PTHR10371">
    <property type="entry name" value="NADH DEHYDROGENASE UBIQUINONE FLAVOPROTEIN 2, MITOCHONDRIAL"/>
    <property type="match status" value="1"/>
</dbReference>
<keyword evidence="4" id="KW-0408">Iron</keyword>
<dbReference type="HOGENOM" id="CLU_054537_1_0_11"/>
<proteinExistence type="inferred from homology"/>
<dbReference type="InterPro" id="IPR042128">
    <property type="entry name" value="NuoE_dom"/>
</dbReference>
<feature type="region of interest" description="Disordered" evidence="7">
    <location>
        <begin position="1"/>
        <end position="35"/>
    </location>
</feature>
<dbReference type="Gene3D" id="1.10.10.1590">
    <property type="entry name" value="NADH-quinone oxidoreductase subunit E"/>
    <property type="match status" value="1"/>
</dbReference>